<evidence type="ECO:0000313" key="1">
    <source>
        <dbReference type="EMBL" id="MEE6310277.1"/>
    </source>
</evidence>
<evidence type="ECO:0000313" key="2">
    <source>
        <dbReference type="Proteomes" id="UP001339911"/>
    </source>
</evidence>
<accession>A0ABU7SL59</accession>
<dbReference type="EMBL" id="JAZGQL010000024">
    <property type="protein sequence ID" value="MEE6310277.1"/>
    <property type="molecule type" value="Genomic_DNA"/>
</dbReference>
<protein>
    <recommendedName>
        <fullName evidence="3">Lipoprotein</fullName>
    </recommendedName>
</protein>
<comment type="caution">
    <text evidence="1">The sequence shown here is derived from an EMBL/GenBank/DDBJ whole genome shotgun (WGS) entry which is preliminary data.</text>
</comment>
<sequence>MESRRRRALGCGVLLVLLLAGGCRGAGVNTSPQACDDARSVLGQFHGLRGSAEEARAAQIEAMRPELAKVAESAEGDVRGAIQRLVDTIEAAKIDSREPAATLGPKLAEFDTAFEEVRQEFDEICD</sequence>
<proteinExistence type="predicted"/>
<keyword evidence="2" id="KW-1185">Reference proteome</keyword>
<gene>
    <name evidence="1" type="ORF">V1634_25910</name>
</gene>
<dbReference type="RefSeq" id="WP_331210499.1">
    <property type="nucleotide sequence ID" value="NZ_JAZGQL010000024.1"/>
</dbReference>
<name>A0ABU7SL59_9ACTN</name>
<organism evidence="1 2">
    <name type="scientific">Plantactinospora veratri</name>
    <dbReference type="NCBI Taxonomy" id="1436122"/>
    <lineage>
        <taxon>Bacteria</taxon>
        <taxon>Bacillati</taxon>
        <taxon>Actinomycetota</taxon>
        <taxon>Actinomycetes</taxon>
        <taxon>Micromonosporales</taxon>
        <taxon>Micromonosporaceae</taxon>
        <taxon>Plantactinospora</taxon>
    </lineage>
</organism>
<reference evidence="1 2" key="1">
    <citation type="submission" date="2024-01" db="EMBL/GenBank/DDBJ databases">
        <title>Genome insights into Plantactinospora veratri sp. nov.</title>
        <authorList>
            <person name="Wang L."/>
        </authorList>
    </citation>
    <scope>NUCLEOTIDE SEQUENCE [LARGE SCALE GENOMIC DNA]</scope>
    <source>
        <strain evidence="1 2">NEAU-FHS4</strain>
    </source>
</reference>
<evidence type="ECO:0008006" key="3">
    <source>
        <dbReference type="Google" id="ProtNLM"/>
    </source>
</evidence>
<dbReference type="Proteomes" id="UP001339911">
    <property type="component" value="Unassembled WGS sequence"/>
</dbReference>
<dbReference type="PROSITE" id="PS51257">
    <property type="entry name" value="PROKAR_LIPOPROTEIN"/>
    <property type="match status" value="1"/>
</dbReference>